<comment type="similarity">
    <text evidence="5">Belongs to the DEAD box helicase family.</text>
</comment>
<evidence type="ECO:0000313" key="9">
    <source>
        <dbReference type="EMBL" id="KAJ3116469.1"/>
    </source>
</evidence>
<dbReference type="SMART" id="SM00490">
    <property type="entry name" value="HELICc"/>
    <property type="match status" value="1"/>
</dbReference>
<keyword evidence="10" id="KW-1185">Reference proteome</keyword>
<dbReference type="PANTHER" id="PTHR24031">
    <property type="entry name" value="RNA HELICASE"/>
    <property type="match status" value="1"/>
</dbReference>
<feature type="region of interest" description="Disordered" evidence="6">
    <location>
        <begin position="728"/>
        <end position="747"/>
    </location>
</feature>
<keyword evidence="3 5" id="KW-0067">ATP-binding</keyword>
<dbReference type="GO" id="GO:0003723">
    <property type="term" value="F:RNA binding"/>
    <property type="evidence" value="ECO:0007669"/>
    <property type="project" value="UniProtKB-UniRule"/>
</dbReference>
<dbReference type="AlphaFoldDB" id="A0AAD5SYF3"/>
<evidence type="ECO:0000256" key="6">
    <source>
        <dbReference type="SAM" id="MobiDB-lite"/>
    </source>
</evidence>
<dbReference type="CDD" id="cd18787">
    <property type="entry name" value="SF2_C_DEAD"/>
    <property type="match status" value="1"/>
</dbReference>
<dbReference type="EC" id="3.6.4.13" evidence="5"/>
<sequence length="747" mass="82999">MNTKVFHQFLVRKANRIIVCASSAPNSSTYSNAIVCRTFSSLSVANLESEWETSKPHKQKPNPPSSVDLTPKQQHLVQQQQLGCRWNDYPLISKKTIDILTNHYKHERMTLVQDAVLSVLFGAPQKVKMESRDLKVTIGLPHISDDVSSSKNAANKQSPIVKITEYITSKFSETKVPVIIENSENQANAVNKSDIKDHEAKYIPTVAKKTDLIVRSKTGTGKTLAFAVAAIECILKSSEGFNRTDVTPIVIFAPTHELVLQIHEETKALLGAHKLSSIVLHGGGGDRAKQMKRLVEKPVQVIIATPGRFLDVLKNEPNTRKRLTGLKVVVYDEADRLLDDGFMYTMDAIQNLLPNPSTRQTFMFSATFSPAVKSLAAKTLRPDNTLSVDTVIKSQVPTNLATKQTHVLCPFSLQPQLLINIIRSHQKSTKFPKIMVFFPTTHLTEHMTIVWNGLDYMEIMGLHGQMDQKLRLKESDRFRACRQGILFTSDVSARGVDYPNVTLVVQMGIPRTLEHYIHRIGRTGRAGKLGASILVHTSYETPFLTKVLQGEGGLPIKTDLVHSPQLYARDIGILEILIEAYKKDRGFGPSLPIDSHTLVQAANEFALGLCGLPKIPKIGSGILTKLHLSTKDGIRVLTPAEDASLKGKSFRGPNDRVYTGVFVSPEASQRQAGINGAKQISVAKIQNNTAKKSRVQGSLEWDEGALKRTISVGTRLTHVRSKRFLNDRNGDMADGKDRRFKKWKHSR</sequence>
<protein>
    <recommendedName>
        <fullName evidence="5">ATP-dependent RNA helicase</fullName>
        <ecNumber evidence="5">3.6.4.13</ecNumber>
    </recommendedName>
</protein>
<feature type="compositionally biased region" description="Basic residues" evidence="6">
    <location>
        <begin position="738"/>
        <end position="747"/>
    </location>
</feature>
<name>A0AAD5SYF3_9FUNG</name>
<evidence type="ECO:0000256" key="2">
    <source>
        <dbReference type="ARBA" id="ARBA00022801"/>
    </source>
</evidence>
<organism evidence="9 10">
    <name type="scientific">Physocladia obscura</name>
    <dbReference type="NCBI Taxonomy" id="109957"/>
    <lineage>
        <taxon>Eukaryota</taxon>
        <taxon>Fungi</taxon>
        <taxon>Fungi incertae sedis</taxon>
        <taxon>Chytridiomycota</taxon>
        <taxon>Chytridiomycota incertae sedis</taxon>
        <taxon>Chytridiomycetes</taxon>
        <taxon>Chytridiales</taxon>
        <taxon>Chytriomycetaceae</taxon>
        <taxon>Physocladia</taxon>
    </lineage>
</organism>
<evidence type="ECO:0000256" key="1">
    <source>
        <dbReference type="ARBA" id="ARBA00022741"/>
    </source>
</evidence>
<comment type="domain">
    <text evidence="5">The Q motif is unique to and characteristic of the DEAD box family of RNA helicases and controls ATP binding and hydrolysis.</text>
</comment>
<dbReference type="InterPro" id="IPR001650">
    <property type="entry name" value="Helicase_C-like"/>
</dbReference>
<dbReference type="SUPFAM" id="SSF52540">
    <property type="entry name" value="P-loop containing nucleoside triphosphate hydrolases"/>
    <property type="match status" value="1"/>
</dbReference>
<keyword evidence="5" id="KW-0347">Helicase</keyword>
<dbReference type="InterPro" id="IPR014001">
    <property type="entry name" value="Helicase_ATP-bd"/>
</dbReference>
<dbReference type="Gene3D" id="3.40.50.300">
    <property type="entry name" value="P-loop containing nucleotide triphosphate hydrolases"/>
    <property type="match status" value="2"/>
</dbReference>
<dbReference type="InterPro" id="IPR027417">
    <property type="entry name" value="P-loop_NTPase"/>
</dbReference>
<dbReference type="InterPro" id="IPR011545">
    <property type="entry name" value="DEAD/DEAH_box_helicase_dom"/>
</dbReference>
<reference evidence="9" key="1">
    <citation type="submission" date="2020-05" db="EMBL/GenBank/DDBJ databases">
        <title>Phylogenomic resolution of chytrid fungi.</title>
        <authorList>
            <person name="Stajich J.E."/>
            <person name="Amses K."/>
            <person name="Simmons R."/>
            <person name="Seto K."/>
            <person name="Myers J."/>
            <person name="Bonds A."/>
            <person name="Quandt C.A."/>
            <person name="Barry K."/>
            <person name="Liu P."/>
            <person name="Grigoriev I."/>
            <person name="Longcore J.E."/>
            <person name="James T.Y."/>
        </authorList>
    </citation>
    <scope>NUCLEOTIDE SEQUENCE</scope>
    <source>
        <strain evidence="9">JEL0513</strain>
    </source>
</reference>
<feature type="domain" description="Helicase ATP-binding" evidence="7">
    <location>
        <begin position="203"/>
        <end position="386"/>
    </location>
</feature>
<dbReference type="EMBL" id="JADGJH010001227">
    <property type="protein sequence ID" value="KAJ3116469.1"/>
    <property type="molecule type" value="Genomic_DNA"/>
</dbReference>
<dbReference type="SMART" id="SM00487">
    <property type="entry name" value="DEXDc"/>
    <property type="match status" value="1"/>
</dbReference>
<evidence type="ECO:0000259" key="7">
    <source>
        <dbReference type="PROSITE" id="PS51192"/>
    </source>
</evidence>
<keyword evidence="2 5" id="KW-0378">Hydrolase</keyword>
<dbReference type="Pfam" id="PF00271">
    <property type="entry name" value="Helicase_C"/>
    <property type="match status" value="1"/>
</dbReference>
<evidence type="ECO:0000313" key="10">
    <source>
        <dbReference type="Proteomes" id="UP001211907"/>
    </source>
</evidence>
<gene>
    <name evidence="9" type="ORF">HK100_001058</name>
</gene>
<dbReference type="PROSITE" id="PS51194">
    <property type="entry name" value="HELICASE_CTER"/>
    <property type="match status" value="1"/>
</dbReference>
<evidence type="ECO:0000256" key="5">
    <source>
        <dbReference type="RuleBase" id="RU365068"/>
    </source>
</evidence>
<feature type="domain" description="Helicase C-terminal" evidence="8">
    <location>
        <begin position="417"/>
        <end position="572"/>
    </location>
</feature>
<accession>A0AAD5SYF3</accession>
<dbReference type="GO" id="GO:0016787">
    <property type="term" value="F:hydrolase activity"/>
    <property type="evidence" value="ECO:0007669"/>
    <property type="project" value="UniProtKB-KW"/>
</dbReference>
<comment type="caution">
    <text evidence="9">The sequence shown here is derived from an EMBL/GenBank/DDBJ whole genome shotgun (WGS) entry which is preliminary data.</text>
</comment>
<dbReference type="Proteomes" id="UP001211907">
    <property type="component" value="Unassembled WGS sequence"/>
</dbReference>
<proteinExistence type="inferred from homology"/>
<dbReference type="PROSITE" id="PS51192">
    <property type="entry name" value="HELICASE_ATP_BIND_1"/>
    <property type="match status" value="1"/>
</dbReference>
<evidence type="ECO:0000256" key="4">
    <source>
        <dbReference type="ARBA" id="ARBA00022884"/>
    </source>
</evidence>
<keyword evidence="1 5" id="KW-0547">Nucleotide-binding</keyword>
<evidence type="ECO:0000259" key="8">
    <source>
        <dbReference type="PROSITE" id="PS51194"/>
    </source>
</evidence>
<comment type="catalytic activity">
    <reaction evidence="5">
        <text>ATP + H2O = ADP + phosphate + H(+)</text>
        <dbReference type="Rhea" id="RHEA:13065"/>
        <dbReference type="ChEBI" id="CHEBI:15377"/>
        <dbReference type="ChEBI" id="CHEBI:15378"/>
        <dbReference type="ChEBI" id="CHEBI:30616"/>
        <dbReference type="ChEBI" id="CHEBI:43474"/>
        <dbReference type="ChEBI" id="CHEBI:456216"/>
        <dbReference type="EC" id="3.6.4.13"/>
    </reaction>
</comment>
<evidence type="ECO:0000256" key="3">
    <source>
        <dbReference type="ARBA" id="ARBA00022840"/>
    </source>
</evidence>
<keyword evidence="4 5" id="KW-0694">RNA-binding</keyword>
<feature type="compositionally biased region" description="Basic and acidic residues" evidence="6">
    <location>
        <begin position="728"/>
        <end position="737"/>
    </location>
</feature>
<feature type="region of interest" description="Disordered" evidence="6">
    <location>
        <begin position="50"/>
        <end position="70"/>
    </location>
</feature>
<comment type="function">
    <text evidence="5">RNA helicase.</text>
</comment>
<dbReference type="GO" id="GO:0005524">
    <property type="term" value="F:ATP binding"/>
    <property type="evidence" value="ECO:0007669"/>
    <property type="project" value="UniProtKB-UniRule"/>
</dbReference>
<dbReference type="Pfam" id="PF00270">
    <property type="entry name" value="DEAD"/>
    <property type="match status" value="1"/>
</dbReference>
<dbReference type="GO" id="GO:0003724">
    <property type="term" value="F:RNA helicase activity"/>
    <property type="evidence" value="ECO:0007669"/>
    <property type="project" value="UniProtKB-EC"/>
</dbReference>